<keyword evidence="1" id="KW-1133">Transmembrane helix</keyword>
<proteinExistence type="predicted"/>
<sequence>MTQVPYLTSYAEIDSRSMIFAVFGIMATICAMIQFTRVYILKNTICIPENTWYLHFFLLMSILIMFVLPCIPQYTLSIDNYIISFFCQLPPAICVCCILTLTLNLLFINRYFSGIFLLILPILLVFQILIMFIPCSFIMDMLYTDDQSTTDGYQSTTYAYPYYIGYYNILRDYAVTNTYLYLDYLLTISMILTLCLYKTLYGKLLCLATLISWILWNINWSIFCPCLHLLLTSYVYLTLGYILLVFYIYPILLSKYFRTLPLITQFTLWRPPPVTVTCD</sequence>
<feature type="transmembrane region" description="Helical" evidence="1">
    <location>
        <begin position="52"/>
        <end position="75"/>
    </location>
</feature>
<keyword evidence="2" id="KW-0675">Receptor</keyword>
<feature type="transmembrane region" description="Helical" evidence="1">
    <location>
        <begin position="115"/>
        <end position="139"/>
    </location>
</feature>
<feature type="transmembrane region" description="Helical" evidence="1">
    <location>
        <begin position="234"/>
        <end position="253"/>
    </location>
</feature>
<protein>
    <submittedName>
        <fullName evidence="2">G protein-coupled receptor 8A</fullName>
    </submittedName>
</protein>
<keyword evidence="1" id="KW-0472">Membrane</keyword>
<reference evidence="2" key="5">
    <citation type="journal article" name="PLoS ONE">
        <title>Extended genotypic evaluation and comparison of twenty-two cases of lethal EEHV1 hemorrhagic disease in wild and captive Asian elephants in India.</title>
        <authorList>
            <person name="Zachariah A."/>
            <person name="Sajesh P.K."/>
            <person name="Santhosh S."/>
            <person name="Bathrachalam C."/>
            <person name="Megha M."/>
            <person name="Pandiyan J."/>
            <person name="Jishnu M."/>
            <person name="Kobragade R.S."/>
            <person name="Long S.Y."/>
            <person name="Zong J.-C."/>
            <person name="Latimer E.M."/>
            <person name="Heaggans S.Y."/>
            <person name="Hayward G.S."/>
        </authorList>
    </citation>
    <scope>NUCLEOTIDE SEQUENCE</scope>
    <source>
        <strain evidence="2">IP165 Thirunelli2</strain>
    </source>
</reference>
<reference evidence="2" key="2">
    <citation type="journal article" date="2013" name="J. Wildl. Dis.">
        <title>Fatal herpesvirus hemorrhagic disease in wild and orphan asian elephants in southern India.</title>
        <authorList>
            <person name="Zachariah A."/>
            <person name="Zong J.-C."/>
            <person name="Long S.Y."/>
            <person name="Latimer E.M."/>
            <person name="Heaggans S.Y."/>
            <person name="Richman L.K."/>
            <person name="Hayward G.S."/>
        </authorList>
    </citation>
    <scope>NUCLEOTIDE SEQUENCE</scope>
    <source>
        <strain evidence="2">IP165 Thirunelli2</strain>
    </source>
</reference>
<reference evidence="2" key="3">
    <citation type="journal article" date="2016" name="MSphere">
        <title>Comparison of the Gene Coding Contents and Other Unusual Features of the GC-Rich and AT-Rich Branch Probosciviruses.</title>
        <authorList>
            <person name="Ling P.D."/>
            <person name="Long S.Y."/>
            <person name="Zong J.C."/>
            <person name="Heaggans S.Y."/>
            <person name="Qin X."/>
            <person name="Hayward G.S."/>
        </authorList>
    </citation>
    <scope>NUCLEOTIDE SEQUENCE</scope>
    <source>
        <strain evidence="2">IP165 Thirunelli2</strain>
    </source>
</reference>
<dbReference type="EMBL" id="MN366292">
    <property type="protein sequence ID" value="QOE74751.1"/>
    <property type="molecule type" value="Genomic_DNA"/>
</dbReference>
<evidence type="ECO:0000256" key="1">
    <source>
        <dbReference type="SAM" id="Phobius"/>
    </source>
</evidence>
<name>A0A866VTK6_ELHV1</name>
<feature type="transmembrane region" description="Helical" evidence="1">
    <location>
        <begin position="81"/>
        <end position="108"/>
    </location>
</feature>
<accession>A0A866VTK6</accession>
<feature type="transmembrane region" description="Helical" evidence="1">
    <location>
        <begin position="179"/>
        <end position="197"/>
    </location>
</feature>
<reference evidence="2" key="4">
    <citation type="submission" date="2019-08" db="EMBL/GenBank/DDBJ databases">
        <title>Annotated Complete DNA Sequences of Six EEHV1A Genomes from Lethal HD Cases in Young Asian Elephants from India.</title>
        <authorList>
            <person name="Krishnankutty S.P."/>
            <person name="Zachariah A."/>
            <person name="Maheswari U."/>
            <person name="Heaggans S.Y."/>
            <person name="Muraleedharan M."/>
            <person name="Velayutham D."/>
            <person name="Santhosh S."/>
            <person name="Hayward G.S."/>
        </authorList>
    </citation>
    <scope>NUCLEOTIDE SEQUENCE</scope>
    <source>
        <strain evidence="2">IP165 Thirunelli2</strain>
    </source>
</reference>
<evidence type="ECO:0000313" key="2">
    <source>
        <dbReference type="EMBL" id="QOE74751.1"/>
    </source>
</evidence>
<organism evidence="2">
    <name type="scientific">Elephant endotheliotropic herpesvirus 1A</name>
    <dbReference type="NCBI Taxonomy" id="759753"/>
    <lineage>
        <taxon>Viruses</taxon>
        <taxon>Duplodnaviria</taxon>
        <taxon>Heunggongvirae</taxon>
        <taxon>Peploviricota</taxon>
        <taxon>Herviviricetes</taxon>
        <taxon>Herpesvirales</taxon>
        <taxon>Orthoherpesviridae</taxon>
        <taxon>Betaherpesvirinae</taxon>
        <taxon>Proboscivirus</taxon>
        <taxon>Proboscivirus elephantidbeta1</taxon>
        <taxon>Elephantid herpesvirus 1</taxon>
    </lineage>
</organism>
<gene>
    <name evidence="2" type="primary">E50.5 (EE59-like)</name>
</gene>
<feature type="transmembrane region" description="Helical" evidence="1">
    <location>
        <begin position="204"/>
        <end position="222"/>
    </location>
</feature>
<reference evidence="2" key="1">
    <citation type="journal article" date="2013" name="Genome Announc.">
        <title>Complete Genome Sequence of Elephant Endotheliotropic Herpesvirus 1A.</title>
        <authorList>
            <person name="Ling P.D."/>
            <person name="Reid J.G."/>
            <person name="Qin X."/>
            <person name="Muzny D.M."/>
            <person name="Gibbs R."/>
            <person name="Petrosino J."/>
            <person name="Peng R."/>
            <person name="Zong J.C."/>
            <person name="Heaggans S.Y."/>
            <person name="Hayward G.S."/>
        </authorList>
    </citation>
    <scope>NUCLEOTIDE SEQUENCE</scope>
    <source>
        <strain evidence="2">IP165 Thirunelli2</strain>
    </source>
</reference>
<feature type="transmembrane region" description="Helical" evidence="1">
    <location>
        <begin position="20"/>
        <end position="40"/>
    </location>
</feature>
<keyword evidence="1" id="KW-0812">Transmembrane</keyword>